<dbReference type="AlphaFoldDB" id="A0AAX6IBM3"/>
<dbReference type="GO" id="GO:0009570">
    <property type="term" value="C:chloroplast stroma"/>
    <property type="evidence" value="ECO:0007669"/>
    <property type="project" value="UniProtKB-SubCell"/>
</dbReference>
<accession>A0AAX6IBM3</accession>
<evidence type="ECO:0000313" key="4">
    <source>
        <dbReference type="Proteomes" id="UP001140949"/>
    </source>
</evidence>
<name>A0AAX6IBM3_IRIPA</name>
<dbReference type="Pfam" id="PF25419">
    <property type="entry name" value="Ig_PIFI"/>
    <property type="match status" value="1"/>
</dbReference>
<dbReference type="PANTHER" id="PTHR32429">
    <property type="match status" value="1"/>
</dbReference>
<evidence type="ECO:0000259" key="2">
    <source>
        <dbReference type="Pfam" id="PF25419"/>
    </source>
</evidence>
<organism evidence="3 4">
    <name type="scientific">Iris pallida</name>
    <name type="common">Sweet iris</name>
    <dbReference type="NCBI Taxonomy" id="29817"/>
    <lineage>
        <taxon>Eukaryota</taxon>
        <taxon>Viridiplantae</taxon>
        <taxon>Streptophyta</taxon>
        <taxon>Embryophyta</taxon>
        <taxon>Tracheophyta</taxon>
        <taxon>Spermatophyta</taxon>
        <taxon>Magnoliopsida</taxon>
        <taxon>Liliopsida</taxon>
        <taxon>Asparagales</taxon>
        <taxon>Iridaceae</taxon>
        <taxon>Iridoideae</taxon>
        <taxon>Irideae</taxon>
        <taxon>Iris</taxon>
    </lineage>
</organism>
<dbReference type="InterPro" id="IPR044960">
    <property type="entry name" value="RCA-like"/>
</dbReference>
<comment type="caution">
    <text evidence="3">The sequence shown here is derived from an EMBL/GenBank/DDBJ whole genome shotgun (WGS) entry which is preliminary data.</text>
</comment>
<gene>
    <name evidence="3" type="ORF">M6B38_264270</name>
</gene>
<sequence>MCGGEPRVMTRKDRGEADLPFYTIKIRPPKHAVNLIFSFTNGTDWDGPYILQFKVLKKWKNKPMSFFNEGLTEELSRDGACAEAIFPDSYVVIESCEIDNLYQEGGDRCKLDFVPGCMDPSSPFYDPLANVDDGSVPWRWIPMKSTFLHKSEALK</sequence>
<evidence type="ECO:0000256" key="1">
    <source>
        <dbReference type="ARBA" id="ARBA00004470"/>
    </source>
</evidence>
<comment type="subcellular location">
    <subcellularLocation>
        <location evidence="1">Plastid</location>
        <location evidence="1">Chloroplast stroma</location>
    </subcellularLocation>
</comment>
<dbReference type="PANTHER" id="PTHR32429:SF9">
    <property type="entry name" value="PROTEIN POST-ILLUMINATION CHLOROPHYLL FLUORESCENCE INCREASE, CHLOROPLASTIC"/>
    <property type="match status" value="1"/>
</dbReference>
<dbReference type="GO" id="GO:0010478">
    <property type="term" value="P:chlororespiration"/>
    <property type="evidence" value="ECO:0007669"/>
    <property type="project" value="TreeGrafter"/>
</dbReference>
<feature type="domain" description="PIFI-like Ig-like" evidence="2">
    <location>
        <begin position="1"/>
        <end position="75"/>
    </location>
</feature>
<dbReference type="EMBL" id="JANAVB010002649">
    <property type="protein sequence ID" value="KAJ6850710.1"/>
    <property type="molecule type" value="Genomic_DNA"/>
</dbReference>
<dbReference type="GO" id="GO:0009579">
    <property type="term" value="C:thylakoid"/>
    <property type="evidence" value="ECO:0007669"/>
    <property type="project" value="TreeGrafter"/>
</dbReference>
<reference evidence="3" key="2">
    <citation type="submission" date="2023-04" db="EMBL/GenBank/DDBJ databases">
        <authorList>
            <person name="Bruccoleri R.E."/>
            <person name="Oakeley E.J."/>
            <person name="Faust A.-M."/>
            <person name="Dessus-Babus S."/>
            <person name="Altorfer M."/>
            <person name="Burckhardt D."/>
            <person name="Oertli M."/>
            <person name="Naumann U."/>
            <person name="Petersen F."/>
            <person name="Wong J."/>
        </authorList>
    </citation>
    <scope>NUCLEOTIDE SEQUENCE</scope>
    <source>
        <strain evidence="3">GSM-AAB239-AS_SAM_17_03QT</strain>
        <tissue evidence="3">Leaf</tissue>
    </source>
</reference>
<keyword evidence="4" id="KW-1185">Reference proteome</keyword>
<evidence type="ECO:0000313" key="3">
    <source>
        <dbReference type="EMBL" id="KAJ6850710.1"/>
    </source>
</evidence>
<proteinExistence type="predicted"/>
<dbReference type="InterPro" id="IPR057612">
    <property type="entry name" value="Ig_PIFI"/>
</dbReference>
<protein>
    <recommendedName>
        <fullName evidence="2">PIFI-like Ig-like domain-containing protein</fullName>
    </recommendedName>
</protein>
<reference evidence="3" key="1">
    <citation type="journal article" date="2023" name="GigaByte">
        <title>Genome assembly of the bearded iris, Iris pallida Lam.</title>
        <authorList>
            <person name="Bruccoleri R.E."/>
            <person name="Oakeley E.J."/>
            <person name="Faust A.M.E."/>
            <person name="Altorfer M."/>
            <person name="Dessus-Babus S."/>
            <person name="Burckhardt D."/>
            <person name="Oertli M."/>
            <person name="Naumann U."/>
            <person name="Petersen F."/>
            <person name="Wong J."/>
        </authorList>
    </citation>
    <scope>NUCLEOTIDE SEQUENCE</scope>
    <source>
        <strain evidence="3">GSM-AAB239-AS_SAM_17_03QT</strain>
    </source>
</reference>
<dbReference type="Proteomes" id="UP001140949">
    <property type="component" value="Unassembled WGS sequence"/>
</dbReference>